<evidence type="ECO:0000256" key="6">
    <source>
        <dbReference type="ARBA" id="ARBA00023136"/>
    </source>
</evidence>
<evidence type="ECO:0000313" key="10">
    <source>
        <dbReference type="Proteomes" id="UP001230005"/>
    </source>
</evidence>
<dbReference type="PANTHER" id="PTHR40074:SF2">
    <property type="entry name" value="O-ACETYLTRANSFERASE WECH"/>
    <property type="match status" value="1"/>
</dbReference>
<evidence type="ECO:0000256" key="4">
    <source>
        <dbReference type="ARBA" id="ARBA00022692"/>
    </source>
</evidence>
<keyword evidence="4 7" id="KW-0812">Transmembrane</keyword>
<dbReference type="EMBL" id="JAUSUG010000011">
    <property type="protein sequence ID" value="MDQ0255655.1"/>
    <property type="molecule type" value="Genomic_DNA"/>
</dbReference>
<dbReference type="Pfam" id="PF01757">
    <property type="entry name" value="Acyl_transf_3"/>
    <property type="match status" value="1"/>
</dbReference>
<protein>
    <submittedName>
        <fullName evidence="9">Surface polysaccharide O-acyltransferase-like enzyme</fullName>
    </submittedName>
</protein>
<evidence type="ECO:0000313" key="9">
    <source>
        <dbReference type="EMBL" id="MDQ0255655.1"/>
    </source>
</evidence>
<keyword evidence="5 7" id="KW-1133">Transmembrane helix</keyword>
<feature type="domain" description="Acyltransferase 3" evidence="8">
    <location>
        <begin position="12"/>
        <end position="341"/>
    </location>
</feature>
<feature type="transmembrane region" description="Helical" evidence="7">
    <location>
        <begin position="83"/>
        <end position="107"/>
    </location>
</feature>
<gene>
    <name evidence="9" type="ORF">J2S74_003037</name>
</gene>
<dbReference type="PANTHER" id="PTHR40074">
    <property type="entry name" value="O-ACETYLTRANSFERASE WECH"/>
    <property type="match status" value="1"/>
</dbReference>
<dbReference type="InterPro" id="IPR002656">
    <property type="entry name" value="Acyl_transf_3_dom"/>
</dbReference>
<dbReference type="Proteomes" id="UP001230005">
    <property type="component" value="Unassembled WGS sequence"/>
</dbReference>
<comment type="similarity">
    <text evidence="2">Belongs to the acyltransferase 3 family.</text>
</comment>
<feature type="transmembrane region" description="Helical" evidence="7">
    <location>
        <begin position="198"/>
        <end position="215"/>
    </location>
</feature>
<proteinExistence type="inferred from homology"/>
<feature type="transmembrane region" description="Helical" evidence="7">
    <location>
        <begin position="12"/>
        <end position="33"/>
    </location>
</feature>
<evidence type="ECO:0000256" key="5">
    <source>
        <dbReference type="ARBA" id="ARBA00022989"/>
    </source>
</evidence>
<evidence type="ECO:0000259" key="8">
    <source>
        <dbReference type="Pfam" id="PF01757"/>
    </source>
</evidence>
<feature type="transmembrane region" description="Helical" evidence="7">
    <location>
        <begin position="227"/>
        <end position="249"/>
    </location>
</feature>
<keyword evidence="10" id="KW-1185">Reference proteome</keyword>
<evidence type="ECO:0000256" key="2">
    <source>
        <dbReference type="ARBA" id="ARBA00007400"/>
    </source>
</evidence>
<feature type="transmembrane region" description="Helical" evidence="7">
    <location>
        <begin position="159"/>
        <end position="178"/>
    </location>
</feature>
<comment type="subcellular location">
    <subcellularLocation>
        <location evidence="1">Cell membrane</location>
        <topology evidence="1">Multi-pass membrane protein</topology>
    </subcellularLocation>
</comment>
<evidence type="ECO:0000256" key="3">
    <source>
        <dbReference type="ARBA" id="ARBA00022475"/>
    </source>
</evidence>
<keyword evidence="3" id="KW-1003">Cell membrane</keyword>
<feature type="transmembrane region" description="Helical" evidence="7">
    <location>
        <begin position="39"/>
        <end position="63"/>
    </location>
</feature>
<organism evidence="9 10">
    <name type="scientific">Evansella vedderi</name>
    <dbReference type="NCBI Taxonomy" id="38282"/>
    <lineage>
        <taxon>Bacteria</taxon>
        <taxon>Bacillati</taxon>
        <taxon>Bacillota</taxon>
        <taxon>Bacilli</taxon>
        <taxon>Bacillales</taxon>
        <taxon>Bacillaceae</taxon>
        <taxon>Evansella</taxon>
    </lineage>
</organism>
<keyword evidence="6 7" id="KW-0472">Membrane</keyword>
<feature type="transmembrane region" description="Helical" evidence="7">
    <location>
        <begin position="127"/>
        <end position="147"/>
    </location>
</feature>
<sequence>MEKQEGVTRSGFIDFIKGVSIIGVFIIHVILLIPPGHDYFMLGQFIDVLFRFAVPVFIGVLGYMTYKKYINIDNWSVFIKSKFLILGVPYILWSIVYLYFVPNHYYIPKTDIGLFSGIFLGDAEVHLYFMIAYFLFILLTPSIVAVLKSFSRRFMSKILLLISMLHLLYIAIMENVLLSRNTELINNTFYIVTEGKLPIHWLIYYCSGVVLAMYIKKFSSWLKRNELLIRFSVPIIVLLNVLLIVVLLITNRSQVIYFSPYLYPITLSAVILLFIFYKTLFFEKANGYIAYLGKNTFQFYLSHILFIKVVFIYVFNSDITIINLMATFILSFIMTIIYTILYNRFINYPKKRRRS</sequence>
<evidence type="ECO:0000256" key="7">
    <source>
        <dbReference type="SAM" id="Phobius"/>
    </source>
</evidence>
<comment type="caution">
    <text evidence="9">The sequence shown here is derived from an EMBL/GenBank/DDBJ whole genome shotgun (WGS) entry which is preliminary data.</text>
</comment>
<evidence type="ECO:0000256" key="1">
    <source>
        <dbReference type="ARBA" id="ARBA00004651"/>
    </source>
</evidence>
<dbReference type="RefSeq" id="WP_307326700.1">
    <property type="nucleotide sequence ID" value="NZ_JAUSUG010000011.1"/>
</dbReference>
<feature type="transmembrane region" description="Helical" evidence="7">
    <location>
        <begin position="255"/>
        <end position="277"/>
    </location>
</feature>
<accession>A0ABT9ZZZ1</accession>
<name>A0ABT9ZZZ1_9BACI</name>
<feature type="transmembrane region" description="Helical" evidence="7">
    <location>
        <begin position="297"/>
        <end position="315"/>
    </location>
</feature>
<reference evidence="9 10" key="1">
    <citation type="submission" date="2023-07" db="EMBL/GenBank/DDBJ databases">
        <title>Genomic Encyclopedia of Type Strains, Phase IV (KMG-IV): sequencing the most valuable type-strain genomes for metagenomic binning, comparative biology and taxonomic classification.</title>
        <authorList>
            <person name="Goeker M."/>
        </authorList>
    </citation>
    <scope>NUCLEOTIDE SEQUENCE [LARGE SCALE GENOMIC DNA]</scope>
    <source>
        <strain evidence="9 10">DSM 9768</strain>
    </source>
</reference>
<feature type="transmembrane region" description="Helical" evidence="7">
    <location>
        <begin position="321"/>
        <end position="345"/>
    </location>
</feature>